<organism evidence="1 2">
    <name type="scientific">Pseudomonas fluorescens</name>
    <dbReference type="NCBI Taxonomy" id="294"/>
    <lineage>
        <taxon>Bacteria</taxon>
        <taxon>Pseudomonadati</taxon>
        <taxon>Pseudomonadota</taxon>
        <taxon>Gammaproteobacteria</taxon>
        <taxon>Pseudomonadales</taxon>
        <taxon>Pseudomonadaceae</taxon>
        <taxon>Pseudomonas</taxon>
    </lineage>
</organism>
<name>A0A159ZYJ5_PSEFL</name>
<dbReference type="EMBL" id="CP015225">
    <property type="protein sequence ID" value="AMZ71438.1"/>
    <property type="molecule type" value="Genomic_DNA"/>
</dbReference>
<reference evidence="2" key="1">
    <citation type="submission" date="2016-04" db="EMBL/GenBank/DDBJ databases">
        <authorList>
            <person name="Ray J."/>
            <person name="Price M."/>
            <person name="Deutschbauer A."/>
        </authorList>
    </citation>
    <scope>NUCLEOTIDE SEQUENCE [LARGE SCALE GENOMIC DNA]</scope>
    <source>
        <strain evidence="2">FW300-N2E2</strain>
    </source>
</reference>
<dbReference type="RefSeq" id="WP_063321961.1">
    <property type="nucleotide sequence ID" value="NZ_CP015225.1"/>
</dbReference>
<dbReference type="Proteomes" id="UP000076083">
    <property type="component" value="Chromosome"/>
</dbReference>
<dbReference type="AlphaFoldDB" id="A0A159ZYJ5"/>
<gene>
    <name evidence="1" type="ORF">TK06_10185</name>
</gene>
<reference evidence="1 2" key="2">
    <citation type="journal article" date="2018" name="Nature">
        <title>Mutant phenotypes for thousands of bacterial genes of unknown function.</title>
        <authorList>
            <person name="Price M.N."/>
            <person name="Wetmore K.M."/>
            <person name="Waters R.J."/>
            <person name="Callaghan M."/>
            <person name="Ray J."/>
            <person name="Liu H."/>
            <person name="Kuehl J.V."/>
            <person name="Melnyk R.A."/>
            <person name="Lamson J.S."/>
            <person name="Suh Y."/>
            <person name="Carlson H.K."/>
            <person name="Esquivel Z."/>
            <person name="Sadeeshkumar H."/>
            <person name="Chakraborty R."/>
            <person name="Zane G.M."/>
            <person name="Rubin B.E."/>
            <person name="Wall J.D."/>
            <person name="Visel A."/>
            <person name="Bristow J."/>
            <person name="Blow M.J."/>
            <person name="Arkin A.P."/>
            <person name="Deutschbauer A.M."/>
        </authorList>
    </citation>
    <scope>NUCLEOTIDE SEQUENCE [LARGE SCALE GENOMIC DNA]</scope>
    <source>
        <strain evidence="1 2">FW300-N2E2</strain>
    </source>
</reference>
<protein>
    <submittedName>
        <fullName evidence="1">Uncharacterized protein</fullName>
    </submittedName>
</protein>
<sequence length="102" mass="11192">MTELSHCNEPQQARLIQDEILEILKESKVLARRFYRLTGKLLGVTGEVAEYEAARILSGLGVTVFSGRNFCISVFNETLTPTGGITCSALHSPGFGDYYGFS</sequence>
<proteinExistence type="predicted"/>
<accession>A0A159ZYJ5</accession>
<evidence type="ECO:0000313" key="1">
    <source>
        <dbReference type="EMBL" id="AMZ71438.1"/>
    </source>
</evidence>
<evidence type="ECO:0000313" key="2">
    <source>
        <dbReference type="Proteomes" id="UP000076083"/>
    </source>
</evidence>